<proteinExistence type="predicted"/>
<dbReference type="AlphaFoldDB" id="A0A1G9TGT1"/>
<sequence length="82" mass="8157">MIDALQTATVGMARATDRLDTAAQTIASAGAPVSGTALQPAAQVDLSSAAVELLGSKSAFALNAAVARTADRMTGQLLDINA</sequence>
<dbReference type="Proteomes" id="UP000198704">
    <property type="component" value="Unassembled WGS sequence"/>
</dbReference>
<organism evidence="1 2">
    <name type="scientific">Methylobacterium phyllostachyos</name>
    <dbReference type="NCBI Taxonomy" id="582672"/>
    <lineage>
        <taxon>Bacteria</taxon>
        <taxon>Pseudomonadati</taxon>
        <taxon>Pseudomonadota</taxon>
        <taxon>Alphaproteobacteria</taxon>
        <taxon>Hyphomicrobiales</taxon>
        <taxon>Methylobacteriaceae</taxon>
        <taxon>Methylobacterium</taxon>
    </lineage>
</organism>
<evidence type="ECO:0000313" key="2">
    <source>
        <dbReference type="Proteomes" id="UP000198704"/>
    </source>
</evidence>
<accession>A0A1G9TGT1</accession>
<protein>
    <recommendedName>
        <fullName evidence="3">Flagellar protein</fullName>
    </recommendedName>
</protein>
<dbReference type="STRING" id="582672.SAMN05216360_102178"/>
<dbReference type="EMBL" id="FNHS01000002">
    <property type="protein sequence ID" value="SDM46843.1"/>
    <property type="molecule type" value="Genomic_DNA"/>
</dbReference>
<dbReference type="OrthoDB" id="7210951at2"/>
<evidence type="ECO:0008006" key="3">
    <source>
        <dbReference type="Google" id="ProtNLM"/>
    </source>
</evidence>
<dbReference type="RefSeq" id="WP_091713378.1">
    <property type="nucleotide sequence ID" value="NZ_FNHS01000002.1"/>
</dbReference>
<evidence type="ECO:0000313" key="1">
    <source>
        <dbReference type="EMBL" id="SDM46843.1"/>
    </source>
</evidence>
<keyword evidence="2" id="KW-1185">Reference proteome</keyword>
<name>A0A1G9TGT1_9HYPH</name>
<reference evidence="2" key="1">
    <citation type="submission" date="2016-10" db="EMBL/GenBank/DDBJ databases">
        <authorList>
            <person name="Varghese N."/>
            <person name="Submissions S."/>
        </authorList>
    </citation>
    <scope>NUCLEOTIDE SEQUENCE [LARGE SCALE GENOMIC DNA]</scope>
    <source>
        <strain evidence="2">BL47</strain>
    </source>
</reference>
<gene>
    <name evidence="1" type="ORF">SAMN05216360_102178</name>
</gene>